<accession>A0A1M7BQT1</accession>
<feature type="region of interest" description="Disordered" evidence="1">
    <location>
        <begin position="33"/>
        <end position="53"/>
    </location>
</feature>
<protein>
    <submittedName>
        <fullName evidence="2">Uncharacterized protein</fullName>
    </submittedName>
</protein>
<sequence>MRQIIGAAAFAAIVLMTGGPARALAWSTTSPSRVGGLSGQGRAGHASIRGLLK</sequence>
<evidence type="ECO:0000313" key="2">
    <source>
        <dbReference type="EMBL" id="SHL57226.1"/>
    </source>
</evidence>
<reference evidence="2 3" key="1">
    <citation type="submission" date="2016-11" db="EMBL/GenBank/DDBJ databases">
        <authorList>
            <person name="Jaros S."/>
            <person name="Januszkiewicz K."/>
            <person name="Wedrychowicz H."/>
        </authorList>
    </citation>
    <scope>NUCLEOTIDE SEQUENCE [LARGE SCALE GENOMIC DNA]</scope>
    <source>
        <strain evidence="2 3">GAS499</strain>
    </source>
</reference>
<organism evidence="2 3">
    <name type="scientific">Bradyrhizobium lablabi</name>
    <dbReference type="NCBI Taxonomy" id="722472"/>
    <lineage>
        <taxon>Bacteria</taxon>
        <taxon>Pseudomonadati</taxon>
        <taxon>Pseudomonadota</taxon>
        <taxon>Alphaproteobacteria</taxon>
        <taxon>Hyphomicrobiales</taxon>
        <taxon>Nitrobacteraceae</taxon>
        <taxon>Bradyrhizobium</taxon>
    </lineage>
</organism>
<dbReference type="Proteomes" id="UP000189935">
    <property type="component" value="Chromosome I"/>
</dbReference>
<dbReference type="EMBL" id="LT670844">
    <property type="protein sequence ID" value="SHL57226.1"/>
    <property type="molecule type" value="Genomic_DNA"/>
</dbReference>
<evidence type="ECO:0000313" key="3">
    <source>
        <dbReference type="Proteomes" id="UP000189935"/>
    </source>
</evidence>
<dbReference type="AlphaFoldDB" id="A0A1M7BQT1"/>
<proteinExistence type="predicted"/>
<gene>
    <name evidence="2" type="ORF">SAMN05444159_6247</name>
</gene>
<name>A0A1M7BQT1_9BRAD</name>
<evidence type="ECO:0000256" key="1">
    <source>
        <dbReference type="SAM" id="MobiDB-lite"/>
    </source>
</evidence>